<keyword evidence="1 6" id="KW-0597">Phosphoprotein</keyword>
<gene>
    <name evidence="9" type="ORF">DFR24_3520</name>
</gene>
<evidence type="ECO:0000256" key="6">
    <source>
        <dbReference type="PROSITE-ProRule" id="PRU00169"/>
    </source>
</evidence>
<dbReference type="InterPro" id="IPR001789">
    <property type="entry name" value="Sig_transdc_resp-reg_receiver"/>
</dbReference>
<evidence type="ECO:0000256" key="5">
    <source>
        <dbReference type="ARBA" id="ARBA00023163"/>
    </source>
</evidence>
<dbReference type="InterPro" id="IPR016032">
    <property type="entry name" value="Sig_transdc_resp-reg_C-effctor"/>
</dbReference>
<keyword evidence="10" id="KW-1185">Reference proteome</keyword>
<evidence type="ECO:0000256" key="4">
    <source>
        <dbReference type="ARBA" id="ARBA00023125"/>
    </source>
</evidence>
<dbReference type="Proteomes" id="UP000295341">
    <property type="component" value="Unassembled WGS sequence"/>
</dbReference>
<dbReference type="GO" id="GO:0006355">
    <property type="term" value="P:regulation of DNA-templated transcription"/>
    <property type="evidence" value="ECO:0007669"/>
    <property type="project" value="InterPro"/>
</dbReference>
<feature type="domain" description="Response regulatory" evidence="8">
    <location>
        <begin position="3"/>
        <end position="117"/>
    </location>
</feature>
<proteinExistence type="predicted"/>
<sequence>MRPVCVIDDDEGVARSLRALLSSVGIEATRYASPEAFLTSANPADFGCLVLDVRMPGMSGIDLYELLRSRGLNIPAVFITGHGDVRTAVRAVKAGAIDFIEKPFRDQELLDCVQKALARDVERRAGTDDSAVTEERVKTLTAREKEVLDLVVAGQSSKVIARQLHISPKTVEFHRARVMEKMHARSVLDLVRLLLTARPSTPS</sequence>
<evidence type="ECO:0000259" key="8">
    <source>
        <dbReference type="PROSITE" id="PS50110"/>
    </source>
</evidence>
<comment type="caution">
    <text evidence="9">The sequence shown here is derived from an EMBL/GenBank/DDBJ whole genome shotgun (WGS) entry which is preliminary data.</text>
</comment>
<keyword evidence="3" id="KW-0805">Transcription regulation</keyword>
<dbReference type="InterPro" id="IPR011006">
    <property type="entry name" value="CheY-like_superfamily"/>
</dbReference>
<dbReference type="Gene3D" id="3.40.50.2300">
    <property type="match status" value="1"/>
</dbReference>
<accession>A0A4S3K2F8</accession>
<dbReference type="GO" id="GO:0000160">
    <property type="term" value="P:phosphorelay signal transduction system"/>
    <property type="evidence" value="ECO:0007669"/>
    <property type="project" value="UniProtKB-KW"/>
</dbReference>
<dbReference type="FunFam" id="3.40.50.2300:FF:000018">
    <property type="entry name" value="DNA-binding transcriptional regulator NtrC"/>
    <property type="match status" value="1"/>
</dbReference>
<reference evidence="9 10" key="1">
    <citation type="submission" date="2019-03" db="EMBL/GenBank/DDBJ databases">
        <title>Genomic Encyclopedia of Type Strains, Phase IV (KMG-IV): sequencing the most valuable type-strain genomes for metagenomic binning, comparative biology and taxonomic classification.</title>
        <authorList>
            <person name="Goeker M."/>
        </authorList>
    </citation>
    <scope>NUCLEOTIDE SEQUENCE [LARGE SCALE GENOMIC DNA]</scope>
    <source>
        <strain evidence="9 10">DSM 26377</strain>
    </source>
</reference>
<evidence type="ECO:0000256" key="2">
    <source>
        <dbReference type="ARBA" id="ARBA00023012"/>
    </source>
</evidence>
<keyword evidence="4" id="KW-0238">DNA-binding</keyword>
<protein>
    <submittedName>
        <fullName evidence="9">LuxR family two component transcriptional regulator</fullName>
    </submittedName>
</protein>
<dbReference type="PRINTS" id="PR00038">
    <property type="entry name" value="HTHLUXR"/>
</dbReference>
<evidence type="ECO:0000313" key="10">
    <source>
        <dbReference type="Proteomes" id="UP000295341"/>
    </source>
</evidence>
<dbReference type="PROSITE" id="PS50043">
    <property type="entry name" value="HTH_LUXR_2"/>
    <property type="match status" value="1"/>
</dbReference>
<dbReference type="SUPFAM" id="SSF52172">
    <property type="entry name" value="CheY-like"/>
    <property type="match status" value="1"/>
</dbReference>
<feature type="modified residue" description="4-aspartylphosphate" evidence="6">
    <location>
        <position position="52"/>
    </location>
</feature>
<evidence type="ECO:0000259" key="7">
    <source>
        <dbReference type="PROSITE" id="PS50043"/>
    </source>
</evidence>
<feature type="domain" description="HTH luxR-type" evidence="7">
    <location>
        <begin position="133"/>
        <end position="198"/>
    </location>
</feature>
<dbReference type="PROSITE" id="PS50110">
    <property type="entry name" value="RESPONSE_REGULATORY"/>
    <property type="match status" value="1"/>
</dbReference>
<dbReference type="CDD" id="cd06170">
    <property type="entry name" value="LuxR_C_like"/>
    <property type="match status" value="1"/>
</dbReference>
<dbReference type="Pfam" id="PF00196">
    <property type="entry name" value="GerE"/>
    <property type="match status" value="1"/>
</dbReference>
<dbReference type="RefSeq" id="WP_133882696.1">
    <property type="nucleotide sequence ID" value="NZ_MWIN01000019.1"/>
</dbReference>
<evidence type="ECO:0000313" key="9">
    <source>
        <dbReference type="EMBL" id="TDU26494.1"/>
    </source>
</evidence>
<evidence type="ECO:0000256" key="1">
    <source>
        <dbReference type="ARBA" id="ARBA00022553"/>
    </source>
</evidence>
<dbReference type="EMBL" id="SOBT01000010">
    <property type="protein sequence ID" value="TDU26494.1"/>
    <property type="molecule type" value="Genomic_DNA"/>
</dbReference>
<dbReference type="OrthoDB" id="9802186at2"/>
<dbReference type="GO" id="GO:0003677">
    <property type="term" value="F:DNA binding"/>
    <property type="evidence" value="ECO:0007669"/>
    <property type="project" value="UniProtKB-KW"/>
</dbReference>
<dbReference type="SMART" id="SM00448">
    <property type="entry name" value="REC"/>
    <property type="match status" value="1"/>
</dbReference>
<keyword evidence="2" id="KW-0902">Two-component regulatory system</keyword>
<name>A0A4S3K2F8_9GAMM</name>
<keyword evidence="5" id="KW-0804">Transcription</keyword>
<organism evidence="9 10">
    <name type="scientific">Panacagrimonas perspica</name>
    <dbReference type="NCBI Taxonomy" id="381431"/>
    <lineage>
        <taxon>Bacteria</taxon>
        <taxon>Pseudomonadati</taxon>
        <taxon>Pseudomonadota</taxon>
        <taxon>Gammaproteobacteria</taxon>
        <taxon>Nevskiales</taxon>
        <taxon>Nevskiaceae</taxon>
        <taxon>Panacagrimonas</taxon>
    </lineage>
</organism>
<dbReference type="Gene3D" id="1.10.10.10">
    <property type="entry name" value="Winged helix-like DNA-binding domain superfamily/Winged helix DNA-binding domain"/>
    <property type="match status" value="1"/>
</dbReference>
<dbReference type="PANTHER" id="PTHR44688:SF16">
    <property type="entry name" value="DNA-BINDING TRANSCRIPTIONAL ACTIVATOR DEVR_DOSR"/>
    <property type="match status" value="1"/>
</dbReference>
<dbReference type="Pfam" id="PF00072">
    <property type="entry name" value="Response_reg"/>
    <property type="match status" value="1"/>
</dbReference>
<dbReference type="AlphaFoldDB" id="A0A4S3K2F8"/>
<dbReference type="InterPro" id="IPR000792">
    <property type="entry name" value="Tscrpt_reg_LuxR_C"/>
</dbReference>
<dbReference type="PROSITE" id="PS00622">
    <property type="entry name" value="HTH_LUXR_1"/>
    <property type="match status" value="1"/>
</dbReference>
<dbReference type="SMART" id="SM00421">
    <property type="entry name" value="HTH_LUXR"/>
    <property type="match status" value="1"/>
</dbReference>
<dbReference type="SUPFAM" id="SSF46894">
    <property type="entry name" value="C-terminal effector domain of the bipartite response regulators"/>
    <property type="match status" value="1"/>
</dbReference>
<dbReference type="PANTHER" id="PTHR44688">
    <property type="entry name" value="DNA-BINDING TRANSCRIPTIONAL ACTIVATOR DEVR_DOSR"/>
    <property type="match status" value="1"/>
</dbReference>
<evidence type="ECO:0000256" key="3">
    <source>
        <dbReference type="ARBA" id="ARBA00023015"/>
    </source>
</evidence>
<dbReference type="CDD" id="cd17537">
    <property type="entry name" value="REC_FixJ"/>
    <property type="match status" value="1"/>
</dbReference>
<dbReference type="InterPro" id="IPR036388">
    <property type="entry name" value="WH-like_DNA-bd_sf"/>
</dbReference>